<accession>A0A8J5C8Y2</accession>
<keyword evidence="2" id="KW-1185">Reference proteome</keyword>
<proteinExistence type="predicted"/>
<comment type="caution">
    <text evidence="1">The sequence shown here is derived from an EMBL/GenBank/DDBJ whole genome shotgun (WGS) entry which is preliminary data.</text>
</comment>
<dbReference type="AlphaFoldDB" id="A0A8J5C8Y2"/>
<organism evidence="1 2">
    <name type="scientific">Clarias magur</name>
    <name type="common">Asian catfish</name>
    <name type="synonym">Macropteronotus magur</name>
    <dbReference type="NCBI Taxonomy" id="1594786"/>
    <lineage>
        <taxon>Eukaryota</taxon>
        <taxon>Metazoa</taxon>
        <taxon>Chordata</taxon>
        <taxon>Craniata</taxon>
        <taxon>Vertebrata</taxon>
        <taxon>Euteleostomi</taxon>
        <taxon>Actinopterygii</taxon>
        <taxon>Neopterygii</taxon>
        <taxon>Teleostei</taxon>
        <taxon>Ostariophysi</taxon>
        <taxon>Siluriformes</taxon>
        <taxon>Clariidae</taxon>
        <taxon>Clarias</taxon>
    </lineage>
</organism>
<sequence length="60" mass="6848">MAVIDVPDVPNMDKEERKYVQACPVRPLSTGMTMILGKFIPHVSSLWLYRLHLQHVSPMA</sequence>
<dbReference type="Proteomes" id="UP000727407">
    <property type="component" value="Unassembled WGS sequence"/>
</dbReference>
<protein>
    <submittedName>
        <fullName evidence="1">Pleckstrin homology domain-containing family H member 2</fullName>
    </submittedName>
</protein>
<evidence type="ECO:0000313" key="2">
    <source>
        <dbReference type="Proteomes" id="UP000727407"/>
    </source>
</evidence>
<evidence type="ECO:0000313" key="1">
    <source>
        <dbReference type="EMBL" id="KAF5909895.1"/>
    </source>
</evidence>
<gene>
    <name evidence="1" type="primary">fam91a1</name>
    <name evidence="1" type="ORF">DAT39_000097</name>
</gene>
<dbReference type="EMBL" id="QNUK01000001">
    <property type="protein sequence ID" value="KAF5909895.1"/>
    <property type="molecule type" value="Genomic_DNA"/>
</dbReference>
<reference evidence="1" key="1">
    <citation type="submission" date="2020-07" db="EMBL/GenBank/DDBJ databases">
        <title>Clarias magur genome sequencing, assembly and annotation.</title>
        <authorList>
            <person name="Kushwaha B."/>
            <person name="Kumar R."/>
            <person name="Das P."/>
            <person name="Joshi C.G."/>
            <person name="Kumar D."/>
            <person name="Nagpure N.S."/>
            <person name="Pandey M."/>
            <person name="Agarwal S."/>
            <person name="Srivastava S."/>
            <person name="Singh M."/>
            <person name="Sahoo L."/>
            <person name="Jayasankar P."/>
            <person name="Meher P.K."/>
            <person name="Koringa P.G."/>
            <person name="Iquebal M.A."/>
            <person name="Das S.P."/>
            <person name="Bit A."/>
            <person name="Patnaik S."/>
            <person name="Patel N."/>
            <person name="Shah T.M."/>
            <person name="Hinsu A."/>
            <person name="Jena J.K."/>
        </authorList>
    </citation>
    <scope>NUCLEOTIDE SEQUENCE</scope>
    <source>
        <strain evidence="1">CIFAMagur01</strain>
        <tissue evidence="1">Testis</tissue>
    </source>
</reference>
<name>A0A8J5C8Y2_CLAMG</name>